<organism evidence="2 3">
    <name type="scientific">Paenibacillus shirakamiensis</name>
    <dbReference type="NCBI Taxonomy" id="1265935"/>
    <lineage>
        <taxon>Bacteria</taxon>
        <taxon>Bacillati</taxon>
        <taxon>Bacillota</taxon>
        <taxon>Bacilli</taxon>
        <taxon>Bacillales</taxon>
        <taxon>Paenibacillaceae</taxon>
        <taxon>Paenibacillus</taxon>
    </lineage>
</organism>
<sequence length="230" mass="26618">MSSGVTTKTKKGLLKYYTCTRKSKKSYSVSTGTHNEICRGYNWRVDFVNGIIWEKLKNTIRNPEQLIKQLIAQSSDQTHLSELEQAKISLTSEYKNKEAAKDRYIDLYASGVIKTKQDLNNKLNPLTIELEDLDNEISVINEKLKAPQFLDDQIDLSISMLKKYERKIEEDLSIHEKREILSVFIERVILHEGKKIETVYRIISDSGLEGEYSMYNKHENIIACQSYGRS</sequence>
<proteinExistence type="predicted"/>
<reference evidence="2 3" key="1">
    <citation type="submission" date="2021-03" db="EMBL/GenBank/DDBJ databases">
        <title>Genomic Encyclopedia of Type Strains, Phase IV (KMG-IV): sequencing the most valuable type-strain genomes for metagenomic binning, comparative biology and taxonomic classification.</title>
        <authorList>
            <person name="Goeker M."/>
        </authorList>
    </citation>
    <scope>NUCLEOTIDE SEQUENCE [LARGE SCALE GENOMIC DNA]</scope>
    <source>
        <strain evidence="2 3">DSM 26806</strain>
    </source>
</reference>
<accession>A0ABS4JDA7</accession>
<dbReference type="Proteomes" id="UP001519288">
    <property type="component" value="Unassembled WGS sequence"/>
</dbReference>
<evidence type="ECO:0000313" key="2">
    <source>
        <dbReference type="EMBL" id="MBP1999707.1"/>
    </source>
</evidence>
<name>A0ABS4JDA7_9BACL</name>
<feature type="coiled-coil region" evidence="1">
    <location>
        <begin position="80"/>
        <end position="136"/>
    </location>
</feature>
<comment type="caution">
    <text evidence="2">The sequence shown here is derived from an EMBL/GenBank/DDBJ whole genome shotgun (WGS) entry which is preliminary data.</text>
</comment>
<keyword evidence="3" id="KW-1185">Reference proteome</keyword>
<evidence type="ECO:0008006" key="4">
    <source>
        <dbReference type="Google" id="ProtNLM"/>
    </source>
</evidence>
<evidence type="ECO:0000313" key="3">
    <source>
        <dbReference type="Proteomes" id="UP001519288"/>
    </source>
</evidence>
<protein>
    <recommendedName>
        <fullName evidence="4">Recombinase zinc beta ribbon domain-containing protein</fullName>
    </recommendedName>
</protein>
<dbReference type="RefSeq" id="WP_209859190.1">
    <property type="nucleotide sequence ID" value="NZ_JAGGLD010000001.1"/>
</dbReference>
<gene>
    <name evidence="2" type="ORF">J2Z69_000726</name>
</gene>
<dbReference type="EMBL" id="JAGGLD010000001">
    <property type="protein sequence ID" value="MBP1999707.1"/>
    <property type="molecule type" value="Genomic_DNA"/>
</dbReference>
<keyword evidence="1" id="KW-0175">Coiled coil</keyword>
<evidence type="ECO:0000256" key="1">
    <source>
        <dbReference type="SAM" id="Coils"/>
    </source>
</evidence>